<organism evidence="1 2">
    <name type="scientific">Meganyctiphanes norvegica</name>
    <name type="common">Northern krill</name>
    <name type="synonym">Thysanopoda norvegica</name>
    <dbReference type="NCBI Taxonomy" id="48144"/>
    <lineage>
        <taxon>Eukaryota</taxon>
        <taxon>Metazoa</taxon>
        <taxon>Ecdysozoa</taxon>
        <taxon>Arthropoda</taxon>
        <taxon>Crustacea</taxon>
        <taxon>Multicrustacea</taxon>
        <taxon>Malacostraca</taxon>
        <taxon>Eumalacostraca</taxon>
        <taxon>Eucarida</taxon>
        <taxon>Euphausiacea</taxon>
        <taxon>Euphausiidae</taxon>
        <taxon>Meganyctiphanes</taxon>
    </lineage>
</organism>
<evidence type="ECO:0000313" key="1">
    <source>
        <dbReference type="EMBL" id="CAL4246573.1"/>
    </source>
</evidence>
<evidence type="ECO:0000313" key="2">
    <source>
        <dbReference type="Proteomes" id="UP001497623"/>
    </source>
</evidence>
<name>A0AAV2SWA4_MEGNR</name>
<protein>
    <recommendedName>
        <fullName evidence="3">DUF4384 domain-containing protein</fullName>
    </recommendedName>
</protein>
<proteinExistence type="predicted"/>
<sequence>GCLVENVKNINHWIGDEQEIKFYIFLLENEVVNITITYLSTEKDDYVSYFYFSSSKSSKRIETKNGEEQYIKPLKAVKKNNDWVEFILSTEEGILEVQHEPNTIEQLPLNRTSNLIKDLIIRGSNISFCKE</sequence>
<comment type="caution">
    <text evidence="1">The sequence shown here is derived from an EMBL/GenBank/DDBJ whole genome shotgun (WGS) entry which is preliminary data.</text>
</comment>
<keyword evidence="2" id="KW-1185">Reference proteome</keyword>
<dbReference type="Proteomes" id="UP001497623">
    <property type="component" value="Unassembled WGS sequence"/>
</dbReference>
<dbReference type="AlphaFoldDB" id="A0AAV2SWA4"/>
<dbReference type="EMBL" id="CAXKWB010145083">
    <property type="protein sequence ID" value="CAL4246573.1"/>
    <property type="molecule type" value="Genomic_DNA"/>
</dbReference>
<evidence type="ECO:0008006" key="3">
    <source>
        <dbReference type="Google" id="ProtNLM"/>
    </source>
</evidence>
<feature type="non-terminal residue" evidence="1">
    <location>
        <position position="1"/>
    </location>
</feature>
<gene>
    <name evidence="1" type="ORF">MNOR_LOCUS41236</name>
</gene>
<feature type="non-terminal residue" evidence="1">
    <location>
        <position position="131"/>
    </location>
</feature>
<accession>A0AAV2SWA4</accession>
<reference evidence="1 2" key="1">
    <citation type="submission" date="2024-05" db="EMBL/GenBank/DDBJ databases">
        <authorList>
            <person name="Wallberg A."/>
        </authorList>
    </citation>
    <scope>NUCLEOTIDE SEQUENCE [LARGE SCALE GENOMIC DNA]</scope>
</reference>